<keyword evidence="3" id="KW-1185">Reference proteome</keyword>
<gene>
    <name evidence="2" type="ORF">OIE73_01220</name>
</gene>
<dbReference type="GeneID" id="91541149"/>
<evidence type="ECO:0008006" key="4">
    <source>
        <dbReference type="Google" id="ProtNLM"/>
    </source>
</evidence>
<feature type="compositionally biased region" description="Basic and acidic residues" evidence="1">
    <location>
        <begin position="129"/>
        <end position="138"/>
    </location>
</feature>
<evidence type="ECO:0000256" key="1">
    <source>
        <dbReference type="SAM" id="MobiDB-lite"/>
    </source>
</evidence>
<dbReference type="EMBL" id="CP109134">
    <property type="protein sequence ID" value="WSD04520.1"/>
    <property type="molecule type" value="Genomic_DNA"/>
</dbReference>
<dbReference type="RefSeq" id="WP_326750845.1">
    <property type="nucleotide sequence ID" value="NZ_CP109134.1"/>
</dbReference>
<feature type="compositionally biased region" description="Polar residues" evidence="1">
    <location>
        <begin position="173"/>
        <end position="191"/>
    </location>
</feature>
<dbReference type="Proteomes" id="UP001335325">
    <property type="component" value="Chromosome"/>
</dbReference>
<dbReference type="Gene3D" id="1.10.10.10">
    <property type="entry name" value="Winged helix-like DNA-binding domain superfamily/Winged helix DNA-binding domain"/>
    <property type="match status" value="1"/>
</dbReference>
<feature type="compositionally biased region" description="Polar residues" evidence="1">
    <location>
        <begin position="113"/>
        <end position="123"/>
    </location>
</feature>
<feature type="region of interest" description="Disordered" evidence="1">
    <location>
        <begin position="173"/>
        <end position="209"/>
    </location>
</feature>
<name>A0ABZ1GEY7_9ACTN</name>
<organism evidence="2 3">
    <name type="scientific">Streptomyces hirsutus</name>
    <dbReference type="NCBI Taxonomy" id="35620"/>
    <lineage>
        <taxon>Bacteria</taxon>
        <taxon>Bacillati</taxon>
        <taxon>Actinomycetota</taxon>
        <taxon>Actinomycetes</taxon>
        <taxon>Kitasatosporales</taxon>
        <taxon>Streptomycetaceae</taxon>
        <taxon>Streptomyces</taxon>
    </lineage>
</organism>
<sequence>MSHSTTSLTGLTSQYAKQVAGDLEHNAKEQERITTEITALQQQLASLQQDHTILVSMQQALGIAATTPKPADNDNTTVPSPRKKTPAEPRKQTRKATAEQPTDKKPAAGKRTAGNTARKTVQPTLVELVGRHLTEQSEPRSAAEISTALSQSHPDRGIKTTVVRTTLENLVARSQAQRTKQGNSVFYTDTNSPEPTPTPAPATGSEPAE</sequence>
<evidence type="ECO:0000313" key="2">
    <source>
        <dbReference type="EMBL" id="WSD04520.1"/>
    </source>
</evidence>
<proteinExistence type="predicted"/>
<accession>A0ABZ1GEY7</accession>
<feature type="region of interest" description="Disordered" evidence="1">
    <location>
        <begin position="65"/>
        <end position="157"/>
    </location>
</feature>
<protein>
    <recommendedName>
        <fullName evidence="4">Regulatory protein</fullName>
    </recommendedName>
</protein>
<reference evidence="2 3" key="1">
    <citation type="submission" date="2022-10" db="EMBL/GenBank/DDBJ databases">
        <title>The complete genomes of actinobacterial strains from the NBC collection.</title>
        <authorList>
            <person name="Joergensen T.S."/>
            <person name="Alvarez Arevalo M."/>
            <person name="Sterndorff E.B."/>
            <person name="Faurdal D."/>
            <person name="Vuksanovic O."/>
            <person name="Mourched A.-S."/>
            <person name="Charusanti P."/>
            <person name="Shaw S."/>
            <person name="Blin K."/>
            <person name="Weber T."/>
        </authorList>
    </citation>
    <scope>NUCLEOTIDE SEQUENCE [LARGE SCALE GENOMIC DNA]</scope>
    <source>
        <strain evidence="2 3">NBC 01753</strain>
    </source>
</reference>
<evidence type="ECO:0000313" key="3">
    <source>
        <dbReference type="Proteomes" id="UP001335325"/>
    </source>
</evidence>
<dbReference type="InterPro" id="IPR036388">
    <property type="entry name" value="WH-like_DNA-bd_sf"/>
</dbReference>